<gene>
    <name evidence="10" type="ORF">ACFSFX_10805</name>
</gene>
<evidence type="ECO:0000259" key="9">
    <source>
        <dbReference type="PROSITE" id="PS50011"/>
    </source>
</evidence>
<dbReference type="SUPFAM" id="SSF56112">
    <property type="entry name" value="Protein kinase-like (PK-like)"/>
    <property type="match status" value="1"/>
</dbReference>
<evidence type="ECO:0000256" key="7">
    <source>
        <dbReference type="PROSITE-ProRule" id="PRU10141"/>
    </source>
</evidence>
<keyword evidence="6 7" id="KW-0067">ATP-binding</keyword>
<keyword evidence="2" id="KW-0723">Serine/threonine-protein kinase</keyword>
<evidence type="ECO:0000313" key="10">
    <source>
        <dbReference type="EMBL" id="MFD1847085.1"/>
    </source>
</evidence>
<keyword evidence="3 10" id="KW-0808">Transferase</keyword>
<dbReference type="Pfam" id="PF00069">
    <property type="entry name" value="Pkinase"/>
    <property type="match status" value="1"/>
</dbReference>
<organism evidence="10 11">
    <name type="scientific">Arthrobacter flavus</name>
    <dbReference type="NCBI Taxonomy" id="95172"/>
    <lineage>
        <taxon>Bacteria</taxon>
        <taxon>Bacillati</taxon>
        <taxon>Actinomycetota</taxon>
        <taxon>Actinomycetes</taxon>
        <taxon>Micrococcales</taxon>
        <taxon>Micrococcaceae</taxon>
        <taxon>Arthrobacter</taxon>
    </lineage>
</organism>
<dbReference type="InterPro" id="IPR011009">
    <property type="entry name" value="Kinase-like_dom_sf"/>
</dbReference>
<keyword evidence="4 7" id="KW-0547">Nucleotide-binding</keyword>
<dbReference type="InterPro" id="IPR008271">
    <property type="entry name" value="Ser/Thr_kinase_AS"/>
</dbReference>
<dbReference type="InterPro" id="IPR000719">
    <property type="entry name" value="Prot_kinase_dom"/>
</dbReference>
<evidence type="ECO:0000256" key="8">
    <source>
        <dbReference type="SAM" id="MobiDB-lite"/>
    </source>
</evidence>
<dbReference type="PANTHER" id="PTHR43289">
    <property type="entry name" value="MITOGEN-ACTIVATED PROTEIN KINASE KINASE KINASE 20-RELATED"/>
    <property type="match status" value="1"/>
</dbReference>
<dbReference type="SMART" id="SM00220">
    <property type="entry name" value="S_TKc"/>
    <property type="match status" value="1"/>
</dbReference>
<dbReference type="CDD" id="cd14014">
    <property type="entry name" value="STKc_PknB_like"/>
    <property type="match status" value="1"/>
</dbReference>
<evidence type="ECO:0000256" key="5">
    <source>
        <dbReference type="ARBA" id="ARBA00022777"/>
    </source>
</evidence>
<keyword evidence="11" id="KW-1185">Reference proteome</keyword>
<reference evidence="11" key="1">
    <citation type="journal article" date="2019" name="Int. J. Syst. Evol. Microbiol.">
        <title>The Global Catalogue of Microorganisms (GCM) 10K type strain sequencing project: providing services to taxonomists for standard genome sequencing and annotation.</title>
        <authorList>
            <consortium name="The Broad Institute Genomics Platform"/>
            <consortium name="The Broad Institute Genome Sequencing Center for Infectious Disease"/>
            <person name="Wu L."/>
            <person name="Ma J."/>
        </authorList>
    </citation>
    <scope>NUCLEOTIDE SEQUENCE [LARGE SCALE GENOMIC DNA]</scope>
    <source>
        <strain evidence="11">JCM 11496</strain>
    </source>
</reference>
<dbReference type="RefSeq" id="WP_343879011.1">
    <property type="nucleotide sequence ID" value="NZ_BAAAIJ010000032.1"/>
</dbReference>
<dbReference type="EMBL" id="JBHUGA010000040">
    <property type="protein sequence ID" value="MFD1847085.1"/>
    <property type="molecule type" value="Genomic_DNA"/>
</dbReference>
<dbReference type="Gene3D" id="1.10.510.10">
    <property type="entry name" value="Transferase(Phosphotransferase) domain 1"/>
    <property type="match status" value="1"/>
</dbReference>
<dbReference type="EC" id="2.7.11.1" evidence="1"/>
<dbReference type="InterPro" id="IPR017441">
    <property type="entry name" value="Protein_kinase_ATP_BS"/>
</dbReference>
<keyword evidence="5 10" id="KW-0418">Kinase</keyword>
<feature type="domain" description="Protein kinase" evidence="9">
    <location>
        <begin position="15"/>
        <end position="278"/>
    </location>
</feature>
<proteinExistence type="predicted"/>
<dbReference type="PROSITE" id="PS00108">
    <property type="entry name" value="PROTEIN_KINASE_ST"/>
    <property type="match status" value="1"/>
</dbReference>
<dbReference type="PROSITE" id="PS00107">
    <property type="entry name" value="PROTEIN_KINASE_ATP"/>
    <property type="match status" value="1"/>
</dbReference>
<feature type="binding site" evidence="7">
    <location>
        <position position="44"/>
    </location>
    <ligand>
        <name>ATP</name>
        <dbReference type="ChEBI" id="CHEBI:30616"/>
    </ligand>
</feature>
<dbReference type="GO" id="GO:0004674">
    <property type="term" value="F:protein serine/threonine kinase activity"/>
    <property type="evidence" value="ECO:0007669"/>
    <property type="project" value="UniProtKB-EC"/>
</dbReference>
<evidence type="ECO:0000313" key="11">
    <source>
        <dbReference type="Proteomes" id="UP001597307"/>
    </source>
</evidence>
<evidence type="ECO:0000256" key="3">
    <source>
        <dbReference type="ARBA" id="ARBA00022679"/>
    </source>
</evidence>
<sequence>MSRRPTAPPPTIEGYRYLKHLGTGGFANVYLYEQDRPRRRVAIKVLMSDLLTETAKRSFEAEANLMAQLSSHPYIVTIYEANITADNHFYLAMEYCSRPSLDERYKAGRLGLEEALSLGIQVASAVETAHRSGIAHRDIKPANILTTDYNRPALTDFGISGTTDSLEDEDQGMSIPWSPPEALRGGRTDGIPMDIWALGATVYTLLAGRSPFVLPAGGNSQRELIDRIESSPLKPTGRADVPAAMEQALATAMAKSPEARYASAYEFALALQRVQSELNFATTEFEVLEETVVQPEVGEDSNSTRVRSVVSISPEGVSPPRPIDSARVPSAAGPTAAPSFMTEGRDGSTRGEWTGKTFLRGADPATVAEHPAGPSTSTKRRNRLVTAVVVVAVAAVAAVGAGAVLNGAAEPEPEVPAFTQPPPDASAGLEANVPPPEGLSGVPEDSEVVFTWVNPDQREGDLYIWRTVTATEEGDPVRTLEPRAVVQAEGAGEVCIEVQVVRLNGKASDPAAACSPEQ</sequence>
<evidence type="ECO:0000256" key="2">
    <source>
        <dbReference type="ARBA" id="ARBA00022527"/>
    </source>
</evidence>
<feature type="region of interest" description="Disordered" evidence="8">
    <location>
        <begin position="296"/>
        <end position="350"/>
    </location>
</feature>
<dbReference type="PROSITE" id="PS50011">
    <property type="entry name" value="PROTEIN_KINASE_DOM"/>
    <property type="match status" value="1"/>
</dbReference>
<protein>
    <recommendedName>
        <fullName evidence="1">non-specific serine/threonine protein kinase</fullName>
        <ecNumber evidence="1">2.7.11.1</ecNumber>
    </recommendedName>
</protein>
<dbReference type="PANTHER" id="PTHR43289:SF6">
    <property type="entry name" value="SERINE_THREONINE-PROTEIN KINASE NEKL-3"/>
    <property type="match status" value="1"/>
</dbReference>
<accession>A0ABW4Q8N1</accession>
<evidence type="ECO:0000256" key="4">
    <source>
        <dbReference type="ARBA" id="ARBA00022741"/>
    </source>
</evidence>
<evidence type="ECO:0000256" key="6">
    <source>
        <dbReference type="ARBA" id="ARBA00022840"/>
    </source>
</evidence>
<dbReference type="Proteomes" id="UP001597307">
    <property type="component" value="Unassembled WGS sequence"/>
</dbReference>
<name>A0ABW4Q8N1_9MICC</name>
<comment type="caution">
    <text evidence="10">The sequence shown here is derived from an EMBL/GenBank/DDBJ whole genome shotgun (WGS) entry which is preliminary data.</text>
</comment>
<evidence type="ECO:0000256" key="1">
    <source>
        <dbReference type="ARBA" id="ARBA00012513"/>
    </source>
</evidence>